<comment type="similarity">
    <text evidence="2 11">Belongs to the class-II aminoacyl-tRNA synthetase family.</text>
</comment>
<keyword evidence="7 11" id="KW-0067">ATP-binding</keyword>
<dbReference type="Pfam" id="PF05746">
    <property type="entry name" value="DALR_1"/>
    <property type="match status" value="1"/>
</dbReference>
<organism evidence="13 14">
    <name type="scientific">Suttonella ornithocola</name>
    <dbReference type="NCBI Taxonomy" id="279832"/>
    <lineage>
        <taxon>Bacteria</taxon>
        <taxon>Pseudomonadati</taxon>
        <taxon>Pseudomonadota</taxon>
        <taxon>Gammaproteobacteria</taxon>
        <taxon>Cardiobacteriales</taxon>
        <taxon>Cardiobacteriaceae</taxon>
        <taxon>Suttonella</taxon>
    </lineage>
</organism>
<dbReference type="InterPro" id="IPR015944">
    <property type="entry name" value="Gly-tRNA-synth_bsu"/>
</dbReference>
<feature type="domain" description="DALR anticodon binding" evidence="12">
    <location>
        <begin position="584"/>
        <end position="681"/>
    </location>
</feature>
<dbReference type="EMBL" id="UHIC01000001">
    <property type="protein sequence ID" value="SUO96065.1"/>
    <property type="molecule type" value="Genomic_DNA"/>
</dbReference>
<proteinExistence type="inferred from homology"/>
<evidence type="ECO:0000256" key="11">
    <source>
        <dbReference type="HAMAP-Rule" id="MF_00255"/>
    </source>
</evidence>
<evidence type="ECO:0000256" key="6">
    <source>
        <dbReference type="ARBA" id="ARBA00022741"/>
    </source>
</evidence>
<comment type="catalytic activity">
    <reaction evidence="10 11">
        <text>tRNA(Gly) + glycine + ATP = glycyl-tRNA(Gly) + AMP + diphosphate</text>
        <dbReference type="Rhea" id="RHEA:16013"/>
        <dbReference type="Rhea" id="RHEA-COMP:9664"/>
        <dbReference type="Rhea" id="RHEA-COMP:9683"/>
        <dbReference type="ChEBI" id="CHEBI:30616"/>
        <dbReference type="ChEBI" id="CHEBI:33019"/>
        <dbReference type="ChEBI" id="CHEBI:57305"/>
        <dbReference type="ChEBI" id="CHEBI:78442"/>
        <dbReference type="ChEBI" id="CHEBI:78522"/>
        <dbReference type="ChEBI" id="CHEBI:456215"/>
        <dbReference type="EC" id="6.1.1.14"/>
    </reaction>
</comment>
<evidence type="ECO:0000313" key="14">
    <source>
        <dbReference type="Proteomes" id="UP000254601"/>
    </source>
</evidence>
<keyword evidence="5 11" id="KW-0436">Ligase</keyword>
<dbReference type="PRINTS" id="PR01045">
    <property type="entry name" value="TRNASYNTHGB"/>
</dbReference>
<keyword evidence="9 11" id="KW-0030">Aminoacyl-tRNA synthetase</keyword>
<evidence type="ECO:0000259" key="12">
    <source>
        <dbReference type="Pfam" id="PF05746"/>
    </source>
</evidence>
<dbReference type="Proteomes" id="UP000254601">
    <property type="component" value="Unassembled WGS sequence"/>
</dbReference>
<evidence type="ECO:0000256" key="2">
    <source>
        <dbReference type="ARBA" id="ARBA00008226"/>
    </source>
</evidence>
<evidence type="ECO:0000256" key="3">
    <source>
        <dbReference type="ARBA" id="ARBA00011209"/>
    </source>
</evidence>
<evidence type="ECO:0000256" key="10">
    <source>
        <dbReference type="ARBA" id="ARBA00047937"/>
    </source>
</evidence>
<dbReference type="HAMAP" id="MF_00255">
    <property type="entry name" value="Gly_tRNA_synth_beta"/>
    <property type="match status" value="1"/>
</dbReference>
<keyword evidence="4 11" id="KW-0963">Cytoplasm</keyword>
<dbReference type="Pfam" id="PF02092">
    <property type="entry name" value="tRNA_synt_2f"/>
    <property type="match status" value="1"/>
</dbReference>
<comment type="subunit">
    <text evidence="3 11">Tetramer of two alpha and two beta subunits.</text>
</comment>
<dbReference type="SUPFAM" id="SSF109604">
    <property type="entry name" value="HD-domain/PDEase-like"/>
    <property type="match status" value="1"/>
</dbReference>
<evidence type="ECO:0000256" key="5">
    <source>
        <dbReference type="ARBA" id="ARBA00022598"/>
    </source>
</evidence>
<comment type="subcellular location">
    <subcellularLocation>
        <location evidence="1 11">Cytoplasm</location>
    </subcellularLocation>
</comment>
<gene>
    <name evidence="11 13" type="primary">glyS</name>
    <name evidence="13" type="ORF">NCTC13337_01702</name>
</gene>
<keyword evidence="6 11" id="KW-0547">Nucleotide-binding</keyword>
<dbReference type="GO" id="GO:0005829">
    <property type="term" value="C:cytosol"/>
    <property type="evidence" value="ECO:0007669"/>
    <property type="project" value="TreeGrafter"/>
</dbReference>
<dbReference type="AlphaFoldDB" id="A0A380MU14"/>
<evidence type="ECO:0000256" key="1">
    <source>
        <dbReference type="ARBA" id="ARBA00004496"/>
    </source>
</evidence>
<evidence type="ECO:0000313" key="13">
    <source>
        <dbReference type="EMBL" id="SUO96065.1"/>
    </source>
</evidence>
<evidence type="ECO:0000256" key="4">
    <source>
        <dbReference type="ARBA" id="ARBA00022490"/>
    </source>
</evidence>
<evidence type="ECO:0000256" key="8">
    <source>
        <dbReference type="ARBA" id="ARBA00022917"/>
    </source>
</evidence>
<dbReference type="InterPro" id="IPR006194">
    <property type="entry name" value="Gly-tRNA-synth_heterodimer"/>
</dbReference>
<keyword evidence="8 11" id="KW-0648">Protein biosynthesis</keyword>
<dbReference type="RefSeq" id="WP_115306056.1">
    <property type="nucleotide sequence ID" value="NZ_UHIC01000001.1"/>
</dbReference>
<protein>
    <recommendedName>
        <fullName evidence="11">Glycine--tRNA ligase beta subunit</fullName>
        <ecNumber evidence="11">6.1.1.14</ecNumber>
    </recommendedName>
    <alternativeName>
        <fullName evidence="11">Glycyl-tRNA synthetase beta subunit</fullName>
        <shortName evidence="11">GlyRS</shortName>
    </alternativeName>
</protein>
<dbReference type="GO" id="GO:0004820">
    <property type="term" value="F:glycine-tRNA ligase activity"/>
    <property type="evidence" value="ECO:0007669"/>
    <property type="project" value="UniProtKB-UniRule"/>
</dbReference>
<evidence type="ECO:0000256" key="9">
    <source>
        <dbReference type="ARBA" id="ARBA00023146"/>
    </source>
</evidence>
<dbReference type="OrthoDB" id="9775440at2"/>
<name>A0A380MU14_9GAMM</name>
<dbReference type="NCBIfam" id="TIGR00211">
    <property type="entry name" value="glyS"/>
    <property type="match status" value="1"/>
</dbReference>
<dbReference type="GO" id="GO:0006426">
    <property type="term" value="P:glycyl-tRNA aminoacylation"/>
    <property type="evidence" value="ECO:0007669"/>
    <property type="project" value="UniProtKB-UniRule"/>
</dbReference>
<dbReference type="GO" id="GO:0006420">
    <property type="term" value="P:arginyl-tRNA aminoacylation"/>
    <property type="evidence" value="ECO:0007669"/>
    <property type="project" value="InterPro"/>
</dbReference>
<reference evidence="13 14" key="1">
    <citation type="submission" date="2018-06" db="EMBL/GenBank/DDBJ databases">
        <authorList>
            <consortium name="Pathogen Informatics"/>
            <person name="Doyle S."/>
        </authorList>
    </citation>
    <scope>NUCLEOTIDE SEQUENCE [LARGE SCALE GENOMIC DNA]</scope>
    <source>
        <strain evidence="13 14">NCTC13337</strain>
    </source>
</reference>
<dbReference type="PANTHER" id="PTHR30075">
    <property type="entry name" value="GLYCYL-TRNA SYNTHETASE"/>
    <property type="match status" value="1"/>
</dbReference>
<accession>A0A380MU14</accession>
<sequence length="692" mass="77284">MNFLLEIATEELPTAAVQQLSEAGTQLWAEQLIENGFNCESIKAFATPRRLAWRMRNLSEKQVPQIWENQGPSLKVAKDADGNWTRAAIGFAKGCGLNSPDELSTIETPKGTHLFYREERPSATFEEKLPEIFEAVIHKLPIAKRMRWGDNEQSFVRPVNALVALADDKVLPLEFFGLQSGRETQGHRVHHPTPVVISHADNYEADLAEAYVIVDSEARRQEIISQVQAVANKVGGKAVMPEALIDEVAALTEYPQAIYGEFEARFLDVPQDVLITTMQDNQKTFAVVDEKGKLLPCFIAVANLISEHPELVSMGNERVIRPRFADAEFFWHQDLKYSLSERLPKLENVVYQEKLGSIADKSRRVAKIAAYLTELTEADKDKVQQAAELAKCDLLSEMVMEFPELQGYMGRKYAEKEGLDSEVAAALQEQYYPLGAGGELPQTAVGTTLALAEKLDNLAGGFAIGAKPTGSKDPYALRRATIGLLRLALEKSLAIDLRDVFTQSLQILQANRDALKLDIAALSEELTQYSFDRLENHYKEQGIDPSIFRAAQTGDSELQALNRRVLALRDFLTQENAASFLDSAKRIRNILKKNGSLKDDPQENRLQEVAEKTLYQQWTSIQPELHNHLENGDYPQALAVLGTLSKPLADFFDNVMVMCDEPKLRMNRLALLSALQRDFDELGDLSLIGVAS</sequence>
<dbReference type="InterPro" id="IPR008909">
    <property type="entry name" value="DALR_anticod-bd"/>
</dbReference>
<dbReference type="PROSITE" id="PS50861">
    <property type="entry name" value="AA_TRNA_LIGASE_II_GLYAB"/>
    <property type="match status" value="1"/>
</dbReference>
<dbReference type="PANTHER" id="PTHR30075:SF2">
    <property type="entry name" value="GLYCINE--TRNA LIGASE, CHLOROPLASTIC_MITOCHONDRIAL 2"/>
    <property type="match status" value="1"/>
</dbReference>
<evidence type="ECO:0000256" key="7">
    <source>
        <dbReference type="ARBA" id="ARBA00022840"/>
    </source>
</evidence>
<keyword evidence="14" id="KW-1185">Reference proteome</keyword>
<dbReference type="GO" id="GO:0004814">
    <property type="term" value="F:arginine-tRNA ligase activity"/>
    <property type="evidence" value="ECO:0007669"/>
    <property type="project" value="InterPro"/>
</dbReference>
<dbReference type="GO" id="GO:0005524">
    <property type="term" value="F:ATP binding"/>
    <property type="evidence" value="ECO:0007669"/>
    <property type="project" value="UniProtKB-UniRule"/>
</dbReference>
<dbReference type="EC" id="6.1.1.14" evidence="11"/>